<gene>
    <name evidence="2" type="ORF">SAMN02746065_10365</name>
</gene>
<keyword evidence="1" id="KW-1133">Transmembrane helix</keyword>
<keyword evidence="3" id="KW-1185">Reference proteome</keyword>
<proteinExistence type="predicted"/>
<keyword evidence="1" id="KW-0472">Membrane</keyword>
<evidence type="ECO:0000313" key="2">
    <source>
        <dbReference type="EMBL" id="SMC50044.1"/>
    </source>
</evidence>
<sequence>MKPVELNFQTRQPLVDRFFWGTMIFLVLLAGTLTLMNTTVFFSNEAYLDILKKQIEQKKMTSEKKTDFPPLKQYTPRQIESLKSEFQYLKNLLKKDMFPLSQFLDAIEMAIPKSIIINELALNKGDSSLLLKGESPDAASVAAFLNGLKASRKFSIDFNKGSVVGGSGFSFEIIAHWKWDDV</sequence>
<dbReference type="Proteomes" id="UP000192418">
    <property type="component" value="Unassembled WGS sequence"/>
</dbReference>
<dbReference type="RefSeq" id="WP_084067044.1">
    <property type="nucleotide sequence ID" value="NZ_FWXY01000003.1"/>
</dbReference>
<reference evidence="2 3" key="1">
    <citation type="submission" date="2017-04" db="EMBL/GenBank/DDBJ databases">
        <authorList>
            <person name="Afonso C.L."/>
            <person name="Miller P.J."/>
            <person name="Scott M.A."/>
            <person name="Spackman E."/>
            <person name="Goraichik I."/>
            <person name="Dimitrov K.M."/>
            <person name="Suarez D.L."/>
            <person name="Swayne D.E."/>
        </authorList>
    </citation>
    <scope>NUCLEOTIDE SEQUENCE [LARGE SCALE GENOMIC DNA]</scope>
    <source>
        <strain evidence="2 3">DSM 3385</strain>
    </source>
</reference>
<feature type="transmembrane region" description="Helical" evidence="1">
    <location>
        <begin position="20"/>
        <end position="43"/>
    </location>
</feature>
<keyword evidence="1" id="KW-0812">Transmembrane</keyword>
<dbReference type="AlphaFoldDB" id="A0A1W1ZNU2"/>
<accession>A0A1W1ZNU2</accession>
<dbReference type="EMBL" id="FWXY01000003">
    <property type="protein sequence ID" value="SMC50044.1"/>
    <property type="molecule type" value="Genomic_DNA"/>
</dbReference>
<evidence type="ECO:0000256" key="1">
    <source>
        <dbReference type="SAM" id="Phobius"/>
    </source>
</evidence>
<dbReference type="STRING" id="1121400.SAMN02746065_10365"/>
<name>A0A1W1ZNU2_9BACT</name>
<evidence type="ECO:0008006" key="4">
    <source>
        <dbReference type="Google" id="ProtNLM"/>
    </source>
</evidence>
<evidence type="ECO:0000313" key="3">
    <source>
        <dbReference type="Proteomes" id="UP000192418"/>
    </source>
</evidence>
<organism evidence="2 3">
    <name type="scientific">Desulfocicer vacuolatum DSM 3385</name>
    <dbReference type="NCBI Taxonomy" id="1121400"/>
    <lineage>
        <taxon>Bacteria</taxon>
        <taxon>Pseudomonadati</taxon>
        <taxon>Thermodesulfobacteriota</taxon>
        <taxon>Desulfobacteria</taxon>
        <taxon>Desulfobacterales</taxon>
        <taxon>Desulfobacteraceae</taxon>
        <taxon>Desulfocicer</taxon>
    </lineage>
</organism>
<protein>
    <recommendedName>
        <fullName evidence="4">Type IV pilus assembly protein PilN</fullName>
    </recommendedName>
</protein>